<evidence type="ECO:0000313" key="1">
    <source>
        <dbReference type="EMBL" id="KAG8189331.1"/>
    </source>
</evidence>
<dbReference type="InterPro" id="IPR036570">
    <property type="entry name" value="HORMA_dom_sf"/>
</dbReference>
<protein>
    <recommendedName>
        <fullName evidence="3">HORMA domain-containing protein</fullName>
    </recommendedName>
</protein>
<dbReference type="Proteomes" id="UP000827092">
    <property type="component" value="Unassembled WGS sequence"/>
</dbReference>
<proteinExistence type="predicted"/>
<evidence type="ECO:0000313" key="2">
    <source>
        <dbReference type="Proteomes" id="UP000827092"/>
    </source>
</evidence>
<gene>
    <name evidence="1" type="ORF">JTE90_021837</name>
</gene>
<dbReference type="EMBL" id="JAFNEN010000217">
    <property type="protein sequence ID" value="KAG8189331.1"/>
    <property type="molecule type" value="Genomic_DNA"/>
</dbReference>
<accession>A0AAV6V187</accession>
<reference evidence="1 2" key="1">
    <citation type="journal article" date="2022" name="Nat. Ecol. Evol.">
        <title>A masculinizing supergene underlies an exaggerated male reproductive morph in a spider.</title>
        <authorList>
            <person name="Hendrickx F."/>
            <person name="De Corte Z."/>
            <person name="Sonet G."/>
            <person name="Van Belleghem S.M."/>
            <person name="Kostlbacher S."/>
            <person name="Vangestel C."/>
        </authorList>
    </citation>
    <scope>NUCLEOTIDE SEQUENCE [LARGE SCALE GENOMIC DNA]</scope>
    <source>
        <strain evidence="1">W744_W776</strain>
    </source>
</reference>
<evidence type="ECO:0008006" key="3">
    <source>
        <dbReference type="Google" id="ProtNLM"/>
    </source>
</evidence>
<comment type="caution">
    <text evidence="1">The sequence shown here is derived from an EMBL/GenBank/DDBJ whole genome shotgun (WGS) entry which is preliminary data.</text>
</comment>
<name>A0AAV6V187_9ARAC</name>
<sequence length="249" mass="29042">MSESHEILEKSQHDVQGCAHDSEEIPILGFIEVTFHQLIYVKQLLPKSCFRKSMWRGVVTYMCMLEEVTTEITGFLKFVGEIIKKNPQSKVHVIFKVEKLISDETRIVVEEYIFLVNGPEPPHLRHNELLEMVKEILTMRRPSSDEAKNEELDYDFEMKIPPPLVVPVVKPDSEWHVTDKEEFKPLNPCRKLTKSSKDARAKFLKEISSYYLDESSLEIVEAFEMLKKLHHQTTLKLILHASLKRKNIP</sequence>
<organism evidence="1 2">
    <name type="scientific">Oedothorax gibbosus</name>
    <dbReference type="NCBI Taxonomy" id="931172"/>
    <lineage>
        <taxon>Eukaryota</taxon>
        <taxon>Metazoa</taxon>
        <taxon>Ecdysozoa</taxon>
        <taxon>Arthropoda</taxon>
        <taxon>Chelicerata</taxon>
        <taxon>Arachnida</taxon>
        <taxon>Araneae</taxon>
        <taxon>Araneomorphae</taxon>
        <taxon>Entelegynae</taxon>
        <taxon>Araneoidea</taxon>
        <taxon>Linyphiidae</taxon>
        <taxon>Erigoninae</taxon>
        <taxon>Oedothorax</taxon>
    </lineage>
</organism>
<dbReference type="Gene3D" id="3.30.900.10">
    <property type="entry name" value="HORMA domain"/>
    <property type="match status" value="1"/>
</dbReference>
<dbReference type="AlphaFoldDB" id="A0AAV6V187"/>
<keyword evidence="2" id="KW-1185">Reference proteome</keyword>